<keyword evidence="2" id="KW-1185">Reference proteome</keyword>
<proteinExistence type="predicted"/>
<dbReference type="EMBL" id="NBNE01006600">
    <property type="protein sequence ID" value="OWZ01797.1"/>
    <property type="molecule type" value="Genomic_DNA"/>
</dbReference>
<feature type="non-terminal residue" evidence="1">
    <location>
        <position position="179"/>
    </location>
</feature>
<organism evidence="1 2">
    <name type="scientific">Phytophthora megakarya</name>
    <dbReference type="NCBI Taxonomy" id="4795"/>
    <lineage>
        <taxon>Eukaryota</taxon>
        <taxon>Sar</taxon>
        <taxon>Stramenopiles</taxon>
        <taxon>Oomycota</taxon>
        <taxon>Peronosporomycetes</taxon>
        <taxon>Peronosporales</taxon>
        <taxon>Peronosporaceae</taxon>
        <taxon>Phytophthora</taxon>
    </lineage>
</organism>
<dbReference type="Proteomes" id="UP000198211">
    <property type="component" value="Unassembled WGS sequence"/>
</dbReference>
<dbReference type="AlphaFoldDB" id="A0A225VAI5"/>
<protein>
    <submittedName>
        <fullName evidence="1">Uncharacterized protein</fullName>
    </submittedName>
</protein>
<gene>
    <name evidence="1" type="ORF">PHMEG_00026752</name>
</gene>
<reference evidence="2" key="1">
    <citation type="submission" date="2017-03" db="EMBL/GenBank/DDBJ databases">
        <title>Phytopthora megakarya and P. palmivora, two closely related causual agents of cacao black pod achieved similar genome size and gene model numbers by different mechanisms.</title>
        <authorList>
            <person name="Ali S."/>
            <person name="Shao J."/>
            <person name="Larry D.J."/>
            <person name="Kronmiller B."/>
            <person name="Shen D."/>
            <person name="Strem M.D."/>
            <person name="Melnick R.L."/>
            <person name="Guiltinan M.J."/>
            <person name="Tyler B.M."/>
            <person name="Meinhardt L.W."/>
            <person name="Bailey B.A."/>
        </authorList>
    </citation>
    <scope>NUCLEOTIDE SEQUENCE [LARGE SCALE GENOMIC DNA]</scope>
    <source>
        <strain evidence="2">zdho120</strain>
    </source>
</reference>
<evidence type="ECO:0000313" key="1">
    <source>
        <dbReference type="EMBL" id="OWZ01797.1"/>
    </source>
</evidence>
<evidence type="ECO:0000313" key="2">
    <source>
        <dbReference type="Proteomes" id="UP000198211"/>
    </source>
</evidence>
<sequence length="179" mass="20212">MLRYKALKVAADEGLSCFSFLVPTLNEAPQTLHPCTYSPRTDAAAVKAKFVGEVTAAIIDHNLTTILNTDRTAVFFEYLPRKTFTTREKTLSGKERATALLLGDCHGNKYPPFLIFKSGVSRHSHIQQQNDAAHHGFGVRLWKEVSGLQSNYSFRIYSTPTAWWNSQTSPRLLEYHFAF</sequence>
<name>A0A225VAI5_9STRA</name>
<accession>A0A225VAI5</accession>
<dbReference type="OrthoDB" id="96086at2759"/>
<comment type="caution">
    <text evidence="1">The sequence shown here is derived from an EMBL/GenBank/DDBJ whole genome shotgun (WGS) entry which is preliminary data.</text>
</comment>